<gene>
    <name evidence="2" type="ORF">L0C25_13910</name>
</gene>
<name>A0AA46YIW2_9ACTN</name>
<dbReference type="KEGG" id="sgrg:L0C25_13910"/>
<evidence type="ECO:0000313" key="2">
    <source>
        <dbReference type="EMBL" id="UYM03645.1"/>
    </source>
</evidence>
<keyword evidence="3" id="KW-1185">Reference proteome</keyword>
<feature type="region of interest" description="Disordered" evidence="1">
    <location>
        <begin position="233"/>
        <end position="260"/>
    </location>
</feature>
<dbReference type="AlphaFoldDB" id="A0AA46YIW2"/>
<dbReference type="SUPFAM" id="SSF140959">
    <property type="entry name" value="Indolic compounds 2,3-dioxygenase-like"/>
    <property type="match status" value="1"/>
</dbReference>
<organism evidence="2 3">
    <name type="scientific">Solicola gregarius</name>
    <dbReference type="NCBI Taxonomy" id="2908642"/>
    <lineage>
        <taxon>Bacteria</taxon>
        <taxon>Bacillati</taxon>
        <taxon>Actinomycetota</taxon>
        <taxon>Actinomycetes</taxon>
        <taxon>Propionibacteriales</taxon>
        <taxon>Nocardioidaceae</taxon>
        <taxon>Solicola</taxon>
    </lineage>
</organism>
<dbReference type="Gene3D" id="1.20.58.480">
    <property type="match status" value="2"/>
</dbReference>
<dbReference type="InterPro" id="IPR004981">
    <property type="entry name" value="Trp_2_3_dOase"/>
</dbReference>
<dbReference type="GO" id="GO:0004833">
    <property type="term" value="F:L-tryptophan 2,3-dioxygenase activity"/>
    <property type="evidence" value="ECO:0007669"/>
    <property type="project" value="InterPro"/>
</dbReference>
<evidence type="ECO:0000313" key="3">
    <source>
        <dbReference type="Proteomes" id="UP001164390"/>
    </source>
</evidence>
<protein>
    <submittedName>
        <fullName evidence="2">Tryptophan 2,3-dioxygenase family protein</fullName>
    </submittedName>
</protein>
<sequence>MSDDLTYADYINVDELLGLQRPRTPDVVTLTRTCEHFFIVTHQTSELWLNQVLLDLDEATTAVEQVRYLDAEECAQRCATVLEVMASNLDVLATMPPGRFASFRGELGHASGAQSRQFRQFDRRIGVGGRSPLLEALLAACDREQVTLPGLLYPGHREHPDLAKIVLAMLDLSRNAWRWKVMHLELVNRMIGVHTDGTGGSAGSDYLAGRLRMPFEPLWSAVSKMHEYVATPGLGDDSTGSDSTARSAADGCPHLATGTA</sequence>
<accession>A0AA46YIW2</accession>
<dbReference type="InterPro" id="IPR037217">
    <property type="entry name" value="Trp/Indoleamine_2_3_dOase-like"/>
</dbReference>
<evidence type="ECO:0000256" key="1">
    <source>
        <dbReference type="SAM" id="MobiDB-lite"/>
    </source>
</evidence>
<dbReference type="PANTHER" id="PTHR10138">
    <property type="entry name" value="TRYPTOPHAN 2,3-DIOXYGENASE"/>
    <property type="match status" value="1"/>
</dbReference>
<dbReference type="Pfam" id="PF03301">
    <property type="entry name" value="Trp_dioxygenase"/>
    <property type="match status" value="2"/>
</dbReference>
<dbReference type="EMBL" id="CP094970">
    <property type="protein sequence ID" value="UYM03645.1"/>
    <property type="molecule type" value="Genomic_DNA"/>
</dbReference>
<proteinExistence type="predicted"/>
<dbReference type="PANTHER" id="PTHR10138:SF0">
    <property type="entry name" value="TRYPTOPHAN 2,3-DIOXYGENASE"/>
    <property type="match status" value="1"/>
</dbReference>
<dbReference type="GO" id="GO:0046872">
    <property type="term" value="F:metal ion binding"/>
    <property type="evidence" value="ECO:0007669"/>
    <property type="project" value="InterPro"/>
</dbReference>
<dbReference type="GO" id="GO:0020037">
    <property type="term" value="F:heme binding"/>
    <property type="evidence" value="ECO:0007669"/>
    <property type="project" value="InterPro"/>
</dbReference>
<dbReference type="RefSeq" id="WP_271632267.1">
    <property type="nucleotide sequence ID" value="NZ_CP094970.1"/>
</dbReference>
<dbReference type="Proteomes" id="UP001164390">
    <property type="component" value="Chromosome"/>
</dbReference>
<dbReference type="GO" id="GO:0019441">
    <property type="term" value="P:L-tryptophan catabolic process to kynurenine"/>
    <property type="evidence" value="ECO:0007669"/>
    <property type="project" value="InterPro"/>
</dbReference>
<dbReference type="GO" id="GO:0019442">
    <property type="term" value="P:L-tryptophan catabolic process to acetyl-CoA"/>
    <property type="evidence" value="ECO:0007669"/>
    <property type="project" value="TreeGrafter"/>
</dbReference>
<reference evidence="2" key="1">
    <citation type="submission" date="2022-01" db="EMBL/GenBank/DDBJ databases">
        <title>Nocardioidaceae gen. sp. A5X3R13.</title>
        <authorList>
            <person name="Lopez Marin M.A."/>
            <person name="Uhlik O."/>
        </authorList>
    </citation>
    <scope>NUCLEOTIDE SEQUENCE</scope>
    <source>
        <strain evidence="2">A5X3R13</strain>
    </source>
</reference>